<evidence type="ECO:0000313" key="1">
    <source>
        <dbReference type="EMBL" id="CAD6232943.1"/>
    </source>
</evidence>
<gene>
    <name evidence="1" type="ORF">NCGR_LOCUS22466</name>
</gene>
<protein>
    <recommendedName>
        <fullName evidence="3">Ubiquitin-like protease family profile domain-containing protein</fullName>
    </recommendedName>
</protein>
<reference evidence="1" key="1">
    <citation type="submission" date="2020-10" db="EMBL/GenBank/DDBJ databases">
        <authorList>
            <person name="Han B."/>
            <person name="Lu T."/>
            <person name="Zhao Q."/>
            <person name="Huang X."/>
            <person name="Zhao Y."/>
        </authorList>
    </citation>
    <scope>NUCLEOTIDE SEQUENCE</scope>
</reference>
<comment type="caution">
    <text evidence="1">The sequence shown here is derived from an EMBL/GenBank/DDBJ whole genome shotgun (WGS) entry which is preliminary data.</text>
</comment>
<dbReference type="Proteomes" id="UP000604825">
    <property type="component" value="Unassembled WGS sequence"/>
</dbReference>
<proteinExistence type="predicted"/>
<evidence type="ECO:0008006" key="3">
    <source>
        <dbReference type="Google" id="ProtNLM"/>
    </source>
</evidence>
<organism evidence="1 2">
    <name type="scientific">Miscanthus lutarioriparius</name>
    <dbReference type="NCBI Taxonomy" id="422564"/>
    <lineage>
        <taxon>Eukaryota</taxon>
        <taxon>Viridiplantae</taxon>
        <taxon>Streptophyta</taxon>
        <taxon>Embryophyta</taxon>
        <taxon>Tracheophyta</taxon>
        <taxon>Spermatophyta</taxon>
        <taxon>Magnoliopsida</taxon>
        <taxon>Liliopsida</taxon>
        <taxon>Poales</taxon>
        <taxon>Poaceae</taxon>
        <taxon>PACMAD clade</taxon>
        <taxon>Panicoideae</taxon>
        <taxon>Andropogonodae</taxon>
        <taxon>Andropogoneae</taxon>
        <taxon>Saccharinae</taxon>
        <taxon>Miscanthus</taxon>
    </lineage>
</organism>
<accession>A0A811P3M9</accession>
<dbReference type="AlphaFoldDB" id="A0A811P3M9"/>
<sequence>MEEERNDCGIFSVMFFERWDVTIDVRWAFDFSDIENIRVKLANSVFSSPTNLVDKALVNFFYEQDLDPRLFK</sequence>
<keyword evidence="2" id="KW-1185">Reference proteome</keyword>
<name>A0A811P3M9_9POAL</name>
<evidence type="ECO:0000313" key="2">
    <source>
        <dbReference type="Proteomes" id="UP000604825"/>
    </source>
</evidence>
<dbReference type="OrthoDB" id="696486at2759"/>
<dbReference type="EMBL" id="CAJGYO010000005">
    <property type="protein sequence ID" value="CAD6232943.1"/>
    <property type="molecule type" value="Genomic_DNA"/>
</dbReference>